<dbReference type="AlphaFoldDB" id="A0A9P0EZ54"/>
<evidence type="ECO:0000256" key="1">
    <source>
        <dbReference type="SAM" id="MobiDB-lite"/>
    </source>
</evidence>
<feature type="compositionally biased region" description="Basic and acidic residues" evidence="1">
    <location>
        <begin position="150"/>
        <end position="160"/>
    </location>
</feature>
<dbReference type="EMBL" id="OU963863">
    <property type="protein sequence ID" value="CAH0385217.1"/>
    <property type="molecule type" value="Genomic_DNA"/>
</dbReference>
<accession>A0A9P0EZ54</accession>
<feature type="compositionally biased region" description="Basic residues" evidence="1">
    <location>
        <begin position="130"/>
        <end position="142"/>
    </location>
</feature>
<keyword evidence="3" id="KW-1185">Reference proteome</keyword>
<evidence type="ECO:0000313" key="3">
    <source>
        <dbReference type="Proteomes" id="UP001152759"/>
    </source>
</evidence>
<protein>
    <submittedName>
        <fullName evidence="2">Uncharacterized protein</fullName>
    </submittedName>
</protein>
<reference evidence="2" key="1">
    <citation type="submission" date="2021-12" db="EMBL/GenBank/DDBJ databases">
        <authorList>
            <person name="King R."/>
        </authorList>
    </citation>
    <scope>NUCLEOTIDE SEQUENCE</scope>
</reference>
<feature type="compositionally biased region" description="Low complexity" evidence="1">
    <location>
        <begin position="116"/>
        <end position="129"/>
    </location>
</feature>
<evidence type="ECO:0000313" key="2">
    <source>
        <dbReference type="EMBL" id="CAH0385217.1"/>
    </source>
</evidence>
<proteinExistence type="predicted"/>
<name>A0A9P0EZ54_BEMTA</name>
<gene>
    <name evidence="2" type="ORF">BEMITA_LOCUS4470</name>
</gene>
<organism evidence="2 3">
    <name type="scientific">Bemisia tabaci</name>
    <name type="common">Sweetpotato whitefly</name>
    <name type="synonym">Aleurodes tabaci</name>
    <dbReference type="NCBI Taxonomy" id="7038"/>
    <lineage>
        <taxon>Eukaryota</taxon>
        <taxon>Metazoa</taxon>
        <taxon>Ecdysozoa</taxon>
        <taxon>Arthropoda</taxon>
        <taxon>Hexapoda</taxon>
        <taxon>Insecta</taxon>
        <taxon>Pterygota</taxon>
        <taxon>Neoptera</taxon>
        <taxon>Paraneoptera</taxon>
        <taxon>Hemiptera</taxon>
        <taxon>Sternorrhyncha</taxon>
        <taxon>Aleyrodoidea</taxon>
        <taxon>Aleyrodidae</taxon>
        <taxon>Aleyrodinae</taxon>
        <taxon>Bemisia</taxon>
    </lineage>
</organism>
<dbReference type="Proteomes" id="UP001152759">
    <property type="component" value="Chromosome 2"/>
</dbReference>
<sequence length="175" mass="19004">MCRCNCRHYTDYLLHGRTYGLFWDPTYNSHMSSDCPFHRIVTNDDDVNSDKFTLKNGYGKAIELGPPIHDDPSSLDNPSAPAPDSPNASSPSLQKVSAPGSPKVSDSPEASPPGSPRASPGSANGSNRSSPRRSKSPQRNRRQPSQNGNDEQHLNHDMLTPRRAVPANATSVRGI</sequence>
<feature type="region of interest" description="Disordered" evidence="1">
    <location>
        <begin position="63"/>
        <end position="175"/>
    </location>
</feature>